<dbReference type="Proteomes" id="UP000295281">
    <property type="component" value="Unassembled WGS sequence"/>
</dbReference>
<feature type="region of interest" description="Disordered" evidence="1">
    <location>
        <begin position="1"/>
        <end position="32"/>
    </location>
</feature>
<feature type="compositionally biased region" description="Basic and acidic residues" evidence="1">
    <location>
        <begin position="1"/>
        <end position="10"/>
    </location>
</feature>
<proteinExistence type="predicted"/>
<comment type="caution">
    <text evidence="2">The sequence shown here is derived from an EMBL/GenBank/DDBJ whole genome shotgun (WGS) entry which is preliminary data.</text>
</comment>
<dbReference type="SUPFAM" id="SSF55486">
    <property type="entry name" value="Metalloproteases ('zincins'), catalytic domain"/>
    <property type="match status" value="1"/>
</dbReference>
<evidence type="ECO:0000313" key="2">
    <source>
        <dbReference type="EMBL" id="TDQ53285.1"/>
    </source>
</evidence>
<name>A0A4R6V3U6_9ACTN</name>
<keyword evidence="3" id="KW-1185">Reference proteome</keyword>
<evidence type="ECO:0000313" key="3">
    <source>
        <dbReference type="Proteomes" id="UP000295281"/>
    </source>
</evidence>
<accession>A0A4R6V3U6</accession>
<protein>
    <recommendedName>
        <fullName evidence="4">Peptidase metallopeptidase domain-containing protein</fullName>
    </recommendedName>
</protein>
<evidence type="ECO:0008006" key="4">
    <source>
        <dbReference type="Google" id="ProtNLM"/>
    </source>
</evidence>
<dbReference type="AlphaFoldDB" id="A0A4R6V3U6"/>
<gene>
    <name evidence="2" type="ORF">EV190_10474</name>
</gene>
<dbReference type="GO" id="GO:0008237">
    <property type="term" value="F:metallopeptidase activity"/>
    <property type="evidence" value="ECO:0007669"/>
    <property type="project" value="InterPro"/>
</dbReference>
<dbReference type="EMBL" id="SNYN01000004">
    <property type="protein sequence ID" value="TDQ53285.1"/>
    <property type="molecule type" value="Genomic_DNA"/>
</dbReference>
<dbReference type="InterPro" id="IPR024079">
    <property type="entry name" value="MetalloPept_cat_dom_sf"/>
</dbReference>
<sequence length="289" mass="31515">MVERATERETPVVPGARTADGAPSPELRRTGVSVDDEVLHPVEGDLLLDADEFDLYQEAQRALRETARLVERARFAQTAIGGSVGQPSALIGIVEGGKLVRWAPGTVLSYCVLRRTFPRSEWYEEVVENMLLATGDWSMTCGVEFRYVDSADGSESLRPPEVLFPVRHINANGAFIASAFFPNDPAHRRRVLIDPSYHDTDFDHVGVLRHELGHSLGFRHEHISSGAPAVCPDEDATGTLDLTAYDPKSVMHYFCGGVGARDLAITDVDRAGSQLVYGPPLASFQAVSA</sequence>
<reference evidence="2 3" key="1">
    <citation type="submission" date="2019-03" db="EMBL/GenBank/DDBJ databases">
        <title>Genomic Encyclopedia of Type Strains, Phase IV (KMG-IV): sequencing the most valuable type-strain genomes for metagenomic binning, comparative biology and taxonomic classification.</title>
        <authorList>
            <person name="Goeker M."/>
        </authorList>
    </citation>
    <scope>NUCLEOTIDE SEQUENCE [LARGE SCALE GENOMIC DNA]</scope>
    <source>
        <strain evidence="2 3">DSM 46770</strain>
    </source>
</reference>
<dbReference type="Gene3D" id="3.40.390.10">
    <property type="entry name" value="Collagenase (Catalytic Domain)"/>
    <property type="match status" value="1"/>
</dbReference>
<organism evidence="2 3">
    <name type="scientific">Actinorugispora endophytica</name>
    <dbReference type="NCBI Taxonomy" id="1605990"/>
    <lineage>
        <taxon>Bacteria</taxon>
        <taxon>Bacillati</taxon>
        <taxon>Actinomycetota</taxon>
        <taxon>Actinomycetes</taxon>
        <taxon>Streptosporangiales</taxon>
        <taxon>Nocardiopsidaceae</taxon>
        <taxon>Actinorugispora</taxon>
    </lineage>
</organism>
<evidence type="ECO:0000256" key="1">
    <source>
        <dbReference type="SAM" id="MobiDB-lite"/>
    </source>
</evidence>
<dbReference type="OrthoDB" id="3669864at2"/>
<dbReference type="RefSeq" id="WP_133740821.1">
    <property type="nucleotide sequence ID" value="NZ_SNYN01000004.1"/>
</dbReference>